<dbReference type="InterPro" id="IPR041623">
    <property type="entry name" value="NOG1_N"/>
</dbReference>
<organism evidence="4 5">
    <name type="scientific">Chloropicon roscoffensis</name>
    <dbReference type="NCBI Taxonomy" id="1461544"/>
    <lineage>
        <taxon>Eukaryota</taxon>
        <taxon>Viridiplantae</taxon>
        <taxon>Chlorophyta</taxon>
        <taxon>Chloropicophyceae</taxon>
        <taxon>Chloropicales</taxon>
        <taxon>Chloropicaceae</taxon>
        <taxon>Chloropicon</taxon>
    </lineage>
</organism>
<dbReference type="Gene3D" id="3.40.50.300">
    <property type="entry name" value="P-loop containing nucleotide triphosphate hydrolases"/>
    <property type="match status" value="1"/>
</dbReference>
<dbReference type="Gene3D" id="1.20.120.1190">
    <property type="match status" value="1"/>
</dbReference>
<feature type="domain" description="G" evidence="2">
    <location>
        <begin position="278"/>
        <end position="373"/>
    </location>
</feature>
<evidence type="ECO:0000259" key="3">
    <source>
        <dbReference type="Pfam" id="PF17835"/>
    </source>
</evidence>
<feature type="compositionally biased region" description="Low complexity" evidence="1">
    <location>
        <begin position="64"/>
        <end position="77"/>
    </location>
</feature>
<name>A0AAX4P690_9CHLO</name>
<dbReference type="Pfam" id="PF17835">
    <property type="entry name" value="NOG1_N"/>
    <property type="match status" value="1"/>
</dbReference>
<dbReference type="InterPro" id="IPR006073">
    <property type="entry name" value="GTP-bd"/>
</dbReference>
<evidence type="ECO:0000313" key="4">
    <source>
        <dbReference type="EMBL" id="WZN61867.1"/>
    </source>
</evidence>
<feature type="region of interest" description="Disordered" evidence="1">
    <location>
        <begin position="60"/>
        <end position="120"/>
    </location>
</feature>
<keyword evidence="5" id="KW-1185">Reference proteome</keyword>
<dbReference type="PRINTS" id="PR00326">
    <property type="entry name" value="GTP1OBG"/>
</dbReference>
<evidence type="ECO:0000256" key="1">
    <source>
        <dbReference type="SAM" id="MobiDB-lite"/>
    </source>
</evidence>
<accession>A0AAX4P690</accession>
<dbReference type="EMBL" id="CP151504">
    <property type="protein sequence ID" value="WZN61867.1"/>
    <property type="molecule type" value="Genomic_DNA"/>
</dbReference>
<dbReference type="PANTHER" id="PTHR45759">
    <property type="entry name" value="NUCLEOLAR GTP-BINDING PROTEIN 1"/>
    <property type="match status" value="1"/>
</dbReference>
<evidence type="ECO:0000259" key="2">
    <source>
        <dbReference type="Pfam" id="PF01926"/>
    </source>
</evidence>
<sequence length="450" mass="50260">MVRSGGAWSAGTQGRAQHGFHFPGRLYRLLCPSSRSPSRSFLPPRPRPKDNSLLRVRLEGLRASSSSSSPTDSSSSSMWREDNRAAEEEETEGGMESVLSRGGGSQGRGHTGRLQSLPQVAPHDEHLSSALRRIQRVNPPKTVKSKHKKQISSCAMKLDALTKELAVPLGKYVKGFPTASRLHPFDRALLHLTVGEDKYDRVLQRVDTARKKLLQAGKANAMRAGRSKSPREAAAALEEGTAVLENIYKKEEATMERLLYYTQQLRRLPVVDPRLDTFVLAGAPNVGKSSLVSALSSGQPEVCNYPFTTKTIKMGHFDFAGERYQVTDTPGLLRRPEEERNEMEGLTMAAIEHLDNATVIFVMDLTGECGTAVRDQCAVREELLEKFPDKARRWVDVFTKADLFDAERDFVDPDCDEAQHRAPDAIWISTKTEKNLGELMRRMLDTMERR</sequence>
<dbReference type="Pfam" id="PF01926">
    <property type="entry name" value="MMR_HSR1"/>
    <property type="match status" value="1"/>
</dbReference>
<protein>
    <submittedName>
        <fullName evidence="4">Nucleolar GTP-binding protein</fullName>
    </submittedName>
</protein>
<dbReference type="GO" id="GO:0005525">
    <property type="term" value="F:GTP binding"/>
    <property type="evidence" value="ECO:0007669"/>
    <property type="project" value="InterPro"/>
</dbReference>
<dbReference type="InterPro" id="IPR027417">
    <property type="entry name" value="P-loop_NTPase"/>
</dbReference>
<gene>
    <name evidence="4" type="ORF">HKI87_04g34020</name>
</gene>
<dbReference type="AlphaFoldDB" id="A0AAX4P690"/>
<feature type="domain" description="NOG1 N-terminal helical" evidence="3">
    <location>
        <begin position="115"/>
        <end position="272"/>
    </location>
</feature>
<proteinExistence type="predicted"/>
<dbReference type="Proteomes" id="UP001472866">
    <property type="component" value="Chromosome 04"/>
</dbReference>
<reference evidence="4 5" key="1">
    <citation type="submission" date="2024-03" db="EMBL/GenBank/DDBJ databases">
        <title>Complete genome sequence of the green alga Chloropicon roscoffensis RCC1871.</title>
        <authorList>
            <person name="Lemieux C."/>
            <person name="Pombert J.-F."/>
            <person name="Otis C."/>
            <person name="Turmel M."/>
        </authorList>
    </citation>
    <scope>NUCLEOTIDE SEQUENCE [LARGE SCALE GENOMIC DNA]</scope>
    <source>
        <strain evidence="4 5">RCC1871</strain>
    </source>
</reference>
<evidence type="ECO:0000313" key="5">
    <source>
        <dbReference type="Proteomes" id="UP001472866"/>
    </source>
</evidence>
<dbReference type="SUPFAM" id="SSF52540">
    <property type="entry name" value="P-loop containing nucleoside triphosphate hydrolases"/>
    <property type="match status" value="1"/>
</dbReference>